<proteinExistence type="inferred from homology"/>
<gene>
    <name evidence="2" type="ORF">IFM89_011152</name>
</gene>
<comment type="similarity">
    <text evidence="1">Belongs to the plant acyltransferase family.</text>
</comment>
<dbReference type="EMBL" id="JADFTS010000005">
    <property type="protein sequence ID" value="KAF9604870.1"/>
    <property type="molecule type" value="Genomic_DNA"/>
</dbReference>
<evidence type="ECO:0000313" key="3">
    <source>
        <dbReference type="Proteomes" id="UP000631114"/>
    </source>
</evidence>
<dbReference type="Gene3D" id="3.30.559.10">
    <property type="entry name" value="Chloramphenicol acetyltransferase-like domain"/>
    <property type="match status" value="1"/>
</dbReference>
<accession>A0A835LRJ6</accession>
<dbReference type="Proteomes" id="UP000631114">
    <property type="component" value="Unassembled WGS sequence"/>
</dbReference>
<dbReference type="AlphaFoldDB" id="A0A835LRJ6"/>
<dbReference type="Pfam" id="PF02458">
    <property type="entry name" value="Transferase"/>
    <property type="match status" value="1"/>
</dbReference>
<dbReference type="InterPro" id="IPR023213">
    <property type="entry name" value="CAT-like_dom_sf"/>
</dbReference>
<keyword evidence="3" id="KW-1185">Reference proteome</keyword>
<dbReference type="GO" id="GO:0016747">
    <property type="term" value="F:acyltransferase activity, transferring groups other than amino-acyl groups"/>
    <property type="evidence" value="ECO:0007669"/>
    <property type="project" value="TreeGrafter"/>
</dbReference>
<dbReference type="PANTHER" id="PTHR31642:SF216">
    <property type="entry name" value="HXXXD-TYPE ACYL-TRANSFERASE FAMILY PROTEIN"/>
    <property type="match status" value="1"/>
</dbReference>
<sequence length="121" mass="13411">MTTSLVDIKEKSNPGLSRNAIVAGIKNALARALVPYYPLARRVRVRPDGKNLEVVCESQGVMFIEGVSKDISIVDLEHAPSHCLQWRDFLTKPVDDVVFEDGAPPLVVQLTWLANGEQCWP</sequence>
<reference evidence="2 3" key="1">
    <citation type="submission" date="2020-10" db="EMBL/GenBank/DDBJ databases">
        <title>The Coptis chinensis genome and diversification of protoberbering-type alkaloids.</title>
        <authorList>
            <person name="Wang B."/>
            <person name="Shu S."/>
            <person name="Song C."/>
            <person name="Liu Y."/>
        </authorList>
    </citation>
    <scope>NUCLEOTIDE SEQUENCE [LARGE SCALE GENOMIC DNA]</scope>
    <source>
        <strain evidence="2">HL-2020</strain>
        <tissue evidence="2">Leaf</tissue>
    </source>
</reference>
<organism evidence="2 3">
    <name type="scientific">Coptis chinensis</name>
    <dbReference type="NCBI Taxonomy" id="261450"/>
    <lineage>
        <taxon>Eukaryota</taxon>
        <taxon>Viridiplantae</taxon>
        <taxon>Streptophyta</taxon>
        <taxon>Embryophyta</taxon>
        <taxon>Tracheophyta</taxon>
        <taxon>Spermatophyta</taxon>
        <taxon>Magnoliopsida</taxon>
        <taxon>Ranunculales</taxon>
        <taxon>Ranunculaceae</taxon>
        <taxon>Coptidoideae</taxon>
        <taxon>Coptis</taxon>
    </lineage>
</organism>
<evidence type="ECO:0000313" key="2">
    <source>
        <dbReference type="EMBL" id="KAF9604870.1"/>
    </source>
</evidence>
<dbReference type="OrthoDB" id="1862401at2759"/>
<dbReference type="PANTHER" id="PTHR31642">
    <property type="entry name" value="TRICHOTHECENE 3-O-ACETYLTRANSFERASE"/>
    <property type="match status" value="1"/>
</dbReference>
<dbReference type="InterPro" id="IPR050317">
    <property type="entry name" value="Plant_Fungal_Acyltransferase"/>
</dbReference>
<evidence type="ECO:0000256" key="1">
    <source>
        <dbReference type="ARBA" id="ARBA00009861"/>
    </source>
</evidence>
<name>A0A835LRJ6_9MAGN</name>
<comment type="caution">
    <text evidence="2">The sequence shown here is derived from an EMBL/GenBank/DDBJ whole genome shotgun (WGS) entry which is preliminary data.</text>
</comment>
<protein>
    <submittedName>
        <fullName evidence="2">Uncharacterized protein</fullName>
    </submittedName>
</protein>